<proteinExistence type="inferred from homology"/>
<dbReference type="PANTHER" id="PTHR30183">
    <property type="entry name" value="MOLYBDENUM TRANSPORT SYSTEM PERMEASE PROTEIN MODB"/>
    <property type="match status" value="1"/>
</dbReference>
<comment type="similarity">
    <text evidence="2 10">Belongs to the binding-protein-dependent transport system permease family. CysTW subfamily.</text>
</comment>
<evidence type="ECO:0000313" key="12">
    <source>
        <dbReference type="EMBL" id="MCA9758774.1"/>
    </source>
</evidence>
<evidence type="ECO:0000256" key="3">
    <source>
        <dbReference type="ARBA" id="ARBA00022448"/>
    </source>
</evidence>
<reference evidence="12" key="1">
    <citation type="submission" date="2020-04" db="EMBL/GenBank/DDBJ databases">
        <authorList>
            <person name="Zhang T."/>
        </authorList>
    </citation>
    <scope>NUCLEOTIDE SEQUENCE</scope>
    <source>
        <strain evidence="12">HKST-UBA02</strain>
    </source>
</reference>
<keyword evidence="7 9" id="KW-1133">Transmembrane helix</keyword>
<feature type="transmembrane region" description="Helical" evidence="9">
    <location>
        <begin position="194"/>
        <end position="212"/>
    </location>
</feature>
<keyword evidence="8 9" id="KW-0472">Membrane</keyword>
<dbReference type="AlphaFoldDB" id="A0A956NKJ3"/>
<reference evidence="12" key="2">
    <citation type="journal article" date="2021" name="Microbiome">
        <title>Successional dynamics and alternative stable states in a saline activated sludge microbial community over 9 years.</title>
        <authorList>
            <person name="Wang Y."/>
            <person name="Ye J."/>
            <person name="Ju F."/>
            <person name="Liu L."/>
            <person name="Boyd J.A."/>
            <person name="Deng Y."/>
            <person name="Parks D.H."/>
            <person name="Jiang X."/>
            <person name="Yin X."/>
            <person name="Woodcroft B.J."/>
            <person name="Tyson G.W."/>
            <person name="Hugenholtz P."/>
            <person name="Polz M.F."/>
            <person name="Zhang T."/>
        </authorList>
    </citation>
    <scope>NUCLEOTIDE SEQUENCE</scope>
    <source>
        <strain evidence="12">HKST-UBA02</strain>
    </source>
</reference>
<feature type="transmembrane region" description="Helical" evidence="9">
    <location>
        <begin position="82"/>
        <end position="102"/>
    </location>
</feature>
<dbReference type="GO" id="GO:0015098">
    <property type="term" value="F:molybdate ion transmembrane transporter activity"/>
    <property type="evidence" value="ECO:0007669"/>
    <property type="project" value="UniProtKB-UniRule"/>
</dbReference>
<comment type="caution">
    <text evidence="12">The sequence shown here is derived from an EMBL/GenBank/DDBJ whole genome shotgun (WGS) entry which is preliminary data.</text>
</comment>
<dbReference type="Gene3D" id="1.10.3720.10">
    <property type="entry name" value="MetI-like"/>
    <property type="match status" value="1"/>
</dbReference>
<name>A0A956NKJ3_UNCEI</name>
<dbReference type="GO" id="GO:0005886">
    <property type="term" value="C:plasma membrane"/>
    <property type="evidence" value="ECO:0007669"/>
    <property type="project" value="UniProtKB-SubCell"/>
</dbReference>
<dbReference type="PROSITE" id="PS50928">
    <property type="entry name" value="ABC_TM1"/>
    <property type="match status" value="1"/>
</dbReference>
<accession>A0A956NKJ3</accession>
<evidence type="ECO:0000256" key="7">
    <source>
        <dbReference type="ARBA" id="ARBA00022989"/>
    </source>
</evidence>
<dbReference type="InterPro" id="IPR011867">
    <property type="entry name" value="ModB_ABC"/>
</dbReference>
<evidence type="ECO:0000256" key="6">
    <source>
        <dbReference type="ARBA" id="ARBA00022692"/>
    </source>
</evidence>
<comment type="caution">
    <text evidence="10">Lacks conserved residue(s) required for the propagation of feature annotation.</text>
</comment>
<evidence type="ECO:0000256" key="2">
    <source>
        <dbReference type="ARBA" id="ARBA00007069"/>
    </source>
</evidence>
<feature type="domain" description="ABC transmembrane type-1" evidence="11">
    <location>
        <begin position="6"/>
        <end position="209"/>
    </location>
</feature>
<keyword evidence="3 9" id="KW-0813">Transport</keyword>
<dbReference type="NCBIfam" id="TIGR02141">
    <property type="entry name" value="modB_ABC"/>
    <property type="match status" value="1"/>
</dbReference>
<dbReference type="SUPFAM" id="SSF161098">
    <property type="entry name" value="MetI-like"/>
    <property type="match status" value="1"/>
</dbReference>
<feature type="transmembrane region" description="Helical" evidence="9">
    <location>
        <begin position="44"/>
        <end position="62"/>
    </location>
</feature>
<sequence length="225" mass="23775">MTDSPFVLSLVVATLATLLVAVVGVPFAFWVARTRSTLGRVLEALALVPLVVPPVVTGYALLTLFSPDRILGRFSASLGMPVVFHWSGAVLAGAVVSFPLLVRAARAAFETVPRAQRDMAATCGASPLRVFQTIDLPWAAAGIGAGCALAFARALGEFGATLIVAGNLPGITQTLPMAIYDAIFSGDYQQANRMVWVITGAAVVLLLLADRWERRVRGLRRDDAG</sequence>
<evidence type="ECO:0000256" key="10">
    <source>
        <dbReference type="RuleBase" id="RU365097"/>
    </source>
</evidence>
<organism evidence="12 13">
    <name type="scientific">Eiseniibacteriota bacterium</name>
    <dbReference type="NCBI Taxonomy" id="2212470"/>
    <lineage>
        <taxon>Bacteria</taxon>
        <taxon>Candidatus Eiseniibacteriota</taxon>
    </lineage>
</organism>
<dbReference type="Proteomes" id="UP000739538">
    <property type="component" value="Unassembled WGS sequence"/>
</dbReference>
<keyword evidence="5 10" id="KW-0500">Molybdenum</keyword>
<dbReference type="InterPro" id="IPR035906">
    <property type="entry name" value="MetI-like_sf"/>
</dbReference>
<dbReference type="PANTHER" id="PTHR30183:SF3">
    <property type="entry name" value="MOLYBDENUM TRANSPORT SYSTEM PERMEASE PROTEIN MODB"/>
    <property type="match status" value="1"/>
</dbReference>
<evidence type="ECO:0000313" key="13">
    <source>
        <dbReference type="Proteomes" id="UP000739538"/>
    </source>
</evidence>
<dbReference type="Pfam" id="PF00528">
    <property type="entry name" value="BPD_transp_1"/>
    <property type="match status" value="1"/>
</dbReference>
<feature type="transmembrane region" description="Helical" evidence="9">
    <location>
        <begin position="6"/>
        <end position="32"/>
    </location>
</feature>
<dbReference type="InterPro" id="IPR000515">
    <property type="entry name" value="MetI-like"/>
</dbReference>
<evidence type="ECO:0000259" key="11">
    <source>
        <dbReference type="PROSITE" id="PS50928"/>
    </source>
</evidence>
<keyword evidence="6 9" id="KW-0812">Transmembrane</keyword>
<evidence type="ECO:0000256" key="8">
    <source>
        <dbReference type="ARBA" id="ARBA00023136"/>
    </source>
</evidence>
<evidence type="ECO:0000256" key="9">
    <source>
        <dbReference type="RuleBase" id="RU363032"/>
    </source>
</evidence>
<protein>
    <recommendedName>
        <fullName evidence="10">Molybdenum transport system permease</fullName>
    </recommendedName>
</protein>
<dbReference type="EMBL" id="JAGQHS010000210">
    <property type="protein sequence ID" value="MCA9758774.1"/>
    <property type="molecule type" value="Genomic_DNA"/>
</dbReference>
<evidence type="ECO:0000256" key="4">
    <source>
        <dbReference type="ARBA" id="ARBA00022475"/>
    </source>
</evidence>
<keyword evidence="4 10" id="KW-1003">Cell membrane</keyword>
<evidence type="ECO:0000256" key="1">
    <source>
        <dbReference type="ARBA" id="ARBA00004651"/>
    </source>
</evidence>
<evidence type="ECO:0000256" key="5">
    <source>
        <dbReference type="ARBA" id="ARBA00022505"/>
    </source>
</evidence>
<gene>
    <name evidence="12" type="primary">modB</name>
    <name evidence="12" type="ORF">KDA27_23475</name>
</gene>
<comment type="function">
    <text evidence="10">Part of the binding-protein-dependent transport system for molybdenum; probably responsible for the translocation of the substrate across the membrane.</text>
</comment>
<dbReference type="CDD" id="cd06261">
    <property type="entry name" value="TM_PBP2"/>
    <property type="match status" value="1"/>
</dbReference>
<comment type="subcellular location">
    <subcellularLocation>
        <location evidence="1 9">Cell membrane</location>
        <topology evidence="1 9">Multi-pass membrane protein</topology>
    </subcellularLocation>
</comment>